<organism evidence="3 4">
    <name type="scientific">Acetobacter orientalis</name>
    <dbReference type="NCBI Taxonomy" id="146474"/>
    <lineage>
        <taxon>Bacteria</taxon>
        <taxon>Pseudomonadati</taxon>
        <taxon>Pseudomonadota</taxon>
        <taxon>Alphaproteobacteria</taxon>
        <taxon>Acetobacterales</taxon>
        <taxon>Acetobacteraceae</taxon>
        <taxon>Acetobacter</taxon>
    </lineage>
</organism>
<dbReference type="InterPro" id="IPR050900">
    <property type="entry name" value="Transposase_IS3/IS150/IS904"/>
</dbReference>
<dbReference type="InterPro" id="IPR036397">
    <property type="entry name" value="RNaseH_sf"/>
</dbReference>
<proteinExistence type="predicted"/>
<comment type="caution">
    <text evidence="3">The sequence shown here is derived from an EMBL/GenBank/DDBJ whole genome shotgun (WGS) entry which is preliminary data.</text>
</comment>
<gene>
    <name evidence="3" type="ORF">HK12_14020</name>
</gene>
<evidence type="ECO:0000313" key="3">
    <source>
        <dbReference type="EMBL" id="OUI79530.1"/>
    </source>
</evidence>
<feature type="compositionally biased region" description="Basic and acidic residues" evidence="1">
    <location>
        <begin position="49"/>
        <end position="59"/>
    </location>
</feature>
<sequence>MFPQGRALFYVTFIIDARARVIVGWRVSSTAHTNFVLDTLEQALPQKQPEGKVTHHSDKGSQGGFNRSLQHLRLYVV</sequence>
<dbReference type="GO" id="GO:0003676">
    <property type="term" value="F:nucleic acid binding"/>
    <property type="evidence" value="ECO:0007669"/>
    <property type="project" value="InterPro"/>
</dbReference>
<name>A0A251ZXY6_9PROT</name>
<feature type="domain" description="Integrase catalytic" evidence="2">
    <location>
        <begin position="6"/>
        <end position="64"/>
    </location>
</feature>
<dbReference type="EMBL" id="JOMO01000084">
    <property type="protein sequence ID" value="OUI79530.1"/>
    <property type="molecule type" value="Genomic_DNA"/>
</dbReference>
<dbReference type="Pfam" id="PF00665">
    <property type="entry name" value="rve"/>
    <property type="match status" value="1"/>
</dbReference>
<dbReference type="GO" id="GO:0015074">
    <property type="term" value="P:DNA integration"/>
    <property type="evidence" value="ECO:0007669"/>
    <property type="project" value="InterPro"/>
</dbReference>
<dbReference type="AlphaFoldDB" id="A0A251ZXY6"/>
<dbReference type="Gene3D" id="3.30.420.10">
    <property type="entry name" value="Ribonuclease H-like superfamily/Ribonuclease H"/>
    <property type="match status" value="1"/>
</dbReference>
<evidence type="ECO:0000313" key="4">
    <source>
        <dbReference type="Proteomes" id="UP000194639"/>
    </source>
</evidence>
<evidence type="ECO:0000259" key="2">
    <source>
        <dbReference type="Pfam" id="PF00665"/>
    </source>
</evidence>
<dbReference type="Proteomes" id="UP000194639">
    <property type="component" value="Unassembled WGS sequence"/>
</dbReference>
<feature type="region of interest" description="Disordered" evidence="1">
    <location>
        <begin position="47"/>
        <end position="66"/>
    </location>
</feature>
<evidence type="ECO:0000256" key="1">
    <source>
        <dbReference type="SAM" id="MobiDB-lite"/>
    </source>
</evidence>
<dbReference type="InterPro" id="IPR012337">
    <property type="entry name" value="RNaseH-like_sf"/>
</dbReference>
<accession>A0A251ZXY6</accession>
<reference evidence="3 4" key="1">
    <citation type="submission" date="2014-06" db="EMBL/GenBank/DDBJ databases">
        <authorList>
            <person name="Ju J."/>
            <person name="Zhang J."/>
        </authorList>
    </citation>
    <scope>NUCLEOTIDE SEQUENCE [LARGE SCALE GENOMIC DNA]</scope>
    <source>
        <strain evidence="3">DmW_045</strain>
    </source>
</reference>
<dbReference type="PANTHER" id="PTHR46889:SF5">
    <property type="entry name" value="INTEGRASE PROTEIN"/>
    <property type="match status" value="1"/>
</dbReference>
<protein>
    <submittedName>
        <fullName evidence="3">Integrase</fullName>
    </submittedName>
</protein>
<dbReference type="PANTHER" id="PTHR46889">
    <property type="entry name" value="TRANSPOSASE INSF FOR INSERTION SEQUENCE IS3B-RELATED"/>
    <property type="match status" value="1"/>
</dbReference>
<dbReference type="SUPFAM" id="SSF53098">
    <property type="entry name" value="Ribonuclease H-like"/>
    <property type="match status" value="1"/>
</dbReference>
<dbReference type="InterPro" id="IPR001584">
    <property type="entry name" value="Integrase_cat-core"/>
</dbReference>